<feature type="active site" description="Schiff-base intermediate with DXP" evidence="8">
    <location>
        <position position="106"/>
    </location>
</feature>
<keyword evidence="8" id="KW-0963">Cytoplasm</keyword>
<sequence length="265" mass="28091">MNRHYIENDEDALKIGPLTLSSRLILGTGGAPSHRVISETITASGAEMVTVAIRRFDPTLRDGSIFEELAKLSVHVLPNTAGCFGARDAVLTAELGREALQTDLVKVEVISDQDTLLPDPLELARATEELVKRGFYVFAYTNDDPALASHLANLGATAVMPLGSPIGSGLGILNPHNIELIAERIECPVVLDAGIGCASDAAFAMELGCDAVLAASAITRAKVPKSMARSISMAVRAGRLSYLSGRIPRRRLAQASTTDEGKPFT</sequence>
<evidence type="ECO:0000256" key="4">
    <source>
        <dbReference type="ARBA" id="ARBA00022679"/>
    </source>
</evidence>
<dbReference type="AlphaFoldDB" id="A0A1M4W1B4"/>
<evidence type="ECO:0000259" key="9">
    <source>
        <dbReference type="Pfam" id="PF05690"/>
    </source>
</evidence>
<dbReference type="Pfam" id="PF05690">
    <property type="entry name" value="ThiG"/>
    <property type="match status" value="1"/>
</dbReference>
<accession>A0A1M4W1B4</accession>
<evidence type="ECO:0000256" key="7">
    <source>
        <dbReference type="ARBA" id="ARBA00049897"/>
    </source>
</evidence>
<feature type="binding site" evidence="8">
    <location>
        <position position="167"/>
    </location>
    <ligand>
        <name>1-deoxy-D-xylulose 5-phosphate</name>
        <dbReference type="ChEBI" id="CHEBI:57792"/>
    </ligand>
</feature>
<dbReference type="Proteomes" id="UP000184295">
    <property type="component" value="Unassembled WGS sequence"/>
</dbReference>
<dbReference type="EC" id="2.8.1.10" evidence="3 8"/>
<evidence type="ECO:0000256" key="1">
    <source>
        <dbReference type="ARBA" id="ARBA00002834"/>
    </source>
</evidence>
<evidence type="ECO:0000313" key="10">
    <source>
        <dbReference type="EMBL" id="SHE75019.1"/>
    </source>
</evidence>
<dbReference type="GO" id="GO:0009229">
    <property type="term" value="P:thiamine diphosphate biosynthetic process"/>
    <property type="evidence" value="ECO:0007669"/>
    <property type="project" value="UniProtKB-UniRule"/>
</dbReference>
<feature type="binding site" evidence="8">
    <location>
        <begin position="193"/>
        <end position="194"/>
    </location>
    <ligand>
        <name>1-deoxy-D-xylulose 5-phosphate</name>
        <dbReference type="ChEBI" id="CHEBI:57792"/>
    </ligand>
</feature>
<dbReference type="UniPathway" id="UPA00060"/>
<evidence type="ECO:0000256" key="6">
    <source>
        <dbReference type="ARBA" id="ARBA00023270"/>
    </source>
</evidence>
<comment type="subcellular location">
    <subcellularLocation>
        <location evidence="8">Cytoplasm</location>
    </subcellularLocation>
</comment>
<comment type="similarity">
    <text evidence="8">Belongs to the ThiG family.</text>
</comment>
<evidence type="ECO:0000256" key="2">
    <source>
        <dbReference type="ARBA" id="ARBA00004948"/>
    </source>
</evidence>
<reference evidence="11" key="1">
    <citation type="submission" date="2016-11" db="EMBL/GenBank/DDBJ databases">
        <authorList>
            <person name="Varghese N."/>
            <person name="Submissions S."/>
        </authorList>
    </citation>
    <scope>NUCLEOTIDE SEQUENCE [LARGE SCALE GENOMIC DNA]</scope>
    <source>
        <strain evidence="11">DSM 19514</strain>
    </source>
</reference>
<organism evidence="10 11">
    <name type="scientific">Ferrithrix thermotolerans DSM 19514</name>
    <dbReference type="NCBI Taxonomy" id="1121881"/>
    <lineage>
        <taxon>Bacteria</taxon>
        <taxon>Bacillati</taxon>
        <taxon>Actinomycetota</taxon>
        <taxon>Acidimicrobiia</taxon>
        <taxon>Acidimicrobiales</taxon>
        <taxon>Acidimicrobiaceae</taxon>
        <taxon>Ferrithrix</taxon>
    </lineage>
</organism>
<dbReference type="GO" id="GO:0005737">
    <property type="term" value="C:cytoplasm"/>
    <property type="evidence" value="ECO:0007669"/>
    <property type="project" value="UniProtKB-SubCell"/>
</dbReference>
<dbReference type="InterPro" id="IPR008867">
    <property type="entry name" value="ThiG"/>
</dbReference>
<dbReference type="GO" id="GO:1990107">
    <property type="term" value="F:thiazole synthase activity"/>
    <property type="evidence" value="ECO:0007669"/>
    <property type="project" value="UniProtKB-EC"/>
</dbReference>
<feature type="domain" description="Thiazole synthase ThiG" evidence="9">
    <location>
        <begin position="15"/>
        <end position="257"/>
    </location>
</feature>
<proteinExistence type="inferred from homology"/>
<evidence type="ECO:0000256" key="3">
    <source>
        <dbReference type="ARBA" id="ARBA00011960"/>
    </source>
</evidence>
<dbReference type="SUPFAM" id="SSF110399">
    <property type="entry name" value="ThiG-like"/>
    <property type="match status" value="1"/>
</dbReference>
<comment type="subunit">
    <text evidence="8">Homotetramer. Forms heterodimers with either ThiH or ThiS.</text>
</comment>
<protein>
    <recommendedName>
        <fullName evidence="3 8">Thiazole synthase</fullName>
        <ecNumber evidence="3 8">2.8.1.10</ecNumber>
    </recommendedName>
</protein>
<keyword evidence="11" id="KW-1185">Reference proteome</keyword>
<dbReference type="EMBL" id="FQUL01000021">
    <property type="protein sequence ID" value="SHE75019.1"/>
    <property type="molecule type" value="Genomic_DNA"/>
</dbReference>
<dbReference type="InterPro" id="IPR013785">
    <property type="entry name" value="Aldolase_TIM"/>
</dbReference>
<name>A0A1M4W1B4_9ACTN</name>
<keyword evidence="6 8" id="KW-0704">Schiff base</keyword>
<dbReference type="STRING" id="1121881.SAMN02745225_01504"/>
<dbReference type="PANTHER" id="PTHR34266:SF2">
    <property type="entry name" value="THIAZOLE SYNTHASE"/>
    <property type="match status" value="1"/>
</dbReference>
<dbReference type="CDD" id="cd04728">
    <property type="entry name" value="ThiG"/>
    <property type="match status" value="1"/>
</dbReference>
<evidence type="ECO:0000256" key="5">
    <source>
        <dbReference type="ARBA" id="ARBA00022977"/>
    </source>
</evidence>
<evidence type="ECO:0000313" key="11">
    <source>
        <dbReference type="Proteomes" id="UP000184295"/>
    </source>
</evidence>
<dbReference type="PANTHER" id="PTHR34266">
    <property type="entry name" value="THIAZOLE SYNTHASE"/>
    <property type="match status" value="1"/>
</dbReference>
<dbReference type="HAMAP" id="MF_00443">
    <property type="entry name" value="ThiG"/>
    <property type="match status" value="1"/>
</dbReference>
<comment type="catalytic activity">
    <reaction evidence="7 8">
        <text>[ThiS sulfur-carrier protein]-C-terminal-Gly-aminoethanethioate + 2-iminoacetate + 1-deoxy-D-xylulose 5-phosphate = [ThiS sulfur-carrier protein]-C-terminal Gly-Gly + 2-[(2R,5Z)-2-carboxy-4-methylthiazol-5(2H)-ylidene]ethyl phosphate + 2 H2O + H(+)</text>
        <dbReference type="Rhea" id="RHEA:26297"/>
        <dbReference type="Rhea" id="RHEA-COMP:12909"/>
        <dbReference type="Rhea" id="RHEA-COMP:19908"/>
        <dbReference type="ChEBI" id="CHEBI:15377"/>
        <dbReference type="ChEBI" id="CHEBI:15378"/>
        <dbReference type="ChEBI" id="CHEBI:57792"/>
        <dbReference type="ChEBI" id="CHEBI:62899"/>
        <dbReference type="ChEBI" id="CHEBI:77846"/>
        <dbReference type="ChEBI" id="CHEBI:90778"/>
        <dbReference type="ChEBI" id="CHEBI:232372"/>
        <dbReference type="EC" id="2.8.1.10"/>
    </reaction>
</comment>
<comment type="pathway">
    <text evidence="2 8">Cofactor biosynthesis; thiamine diphosphate biosynthesis.</text>
</comment>
<evidence type="ECO:0000256" key="8">
    <source>
        <dbReference type="HAMAP-Rule" id="MF_00443"/>
    </source>
</evidence>
<feature type="binding site" evidence="8">
    <location>
        <begin position="215"/>
        <end position="216"/>
    </location>
    <ligand>
        <name>1-deoxy-D-xylulose 5-phosphate</name>
        <dbReference type="ChEBI" id="CHEBI:57792"/>
    </ligand>
</feature>
<comment type="function">
    <text evidence="1 8">Catalyzes the rearrangement of 1-deoxy-D-xylulose 5-phosphate (DXP) to produce the thiazole phosphate moiety of thiamine. Sulfur is provided by the thiocarboxylate moiety of the carrier protein ThiS. In vitro, sulfur can be provided by H(2)S.</text>
</comment>
<dbReference type="RefSeq" id="WP_072790788.1">
    <property type="nucleotide sequence ID" value="NZ_FQUL01000021.1"/>
</dbReference>
<keyword evidence="5 8" id="KW-0784">Thiamine biosynthesis</keyword>
<gene>
    <name evidence="8" type="primary">thiG</name>
    <name evidence="10" type="ORF">SAMN02745225_01504</name>
</gene>
<keyword evidence="4 8" id="KW-0808">Transferase</keyword>
<dbReference type="InterPro" id="IPR033983">
    <property type="entry name" value="Thiazole_synthase_ThiG"/>
</dbReference>
<dbReference type="Gene3D" id="3.20.20.70">
    <property type="entry name" value="Aldolase class I"/>
    <property type="match status" value="1"/>
</dbReference>